<feature type="non-terminal residue" evidence="1">
    <location>
        <position position="1"/>
    </location>
</feature>
<proteinExistence type="predicted"/>
<organism evidence="1">
    <name type="scientific">Arion vulgaris</name>
    <dbReference type="NCBI Taxonomy" id="1028688"/>
    <lineage>
        <taxon>Eukaryota</taxon>
        <taxon>Metazoa</taxon>
        <taxon>Spiralia</taxon>
        <taxon>Lophotrochozoa</taxon>
        <taxon>Mollusca</taxon>
        <taxon>Gastropoda</taxon>
        <taxon>Heterobranchia</taxon>
        <taxon>Euthyneura</taxon>
        <taxon>Panpulmonata</taxon>
        <taxon>Eupulmonata</taxon>
        <taxon>Stylommatophora</taxon>
        <taxon>Helicina</taxon>
        <taxon>Arionoidea</taxon>
        <taxon>Arionidae</taxon>
        <taxon>Arion</taxon>
    </lineage>
</organism>
<dbReference type="AlphaFoldDB" id="A0A0B7BYM2"/>
<dbReference type="EMBL" id="HACG01051202">
    <property type="protein sequence ID" value="CEK98073.1"/>
    <property type="molecule type" value="Transcribed_RNA"/>
</dbReference>
<reference evidence="1" key="1">
    <citation type="submission" date="2014-12" db="EMBL/GenBank/DDBJ databases">
        <title>Insight into the proteome of Arion vulgaris.</title>
        <authorList>
            <person name="Aradska J."/>
            <person name="Bulat T."/>
            <person name="Smidak R."/>
            <person name="Sarate P."/>
            <person name="Gangsoo J."/>
            <person name="Sialana F."/>
            <person name="Bilban M."/>
            <person name="Lubec G."/>
        </authorList>
    </citation>
    <scope>NUCLEOTIDE SEQUENCE</scope>
    <source>
        <tissue evidence="1">Skin</tissue>
    </source>
</reference>
<accession>A0A0B7BYM2</accession>
<feature type="non-terminal residue" evidence="1">
    <location>
        <position position="67"/>
    </location>
</feature>
<sequence length="67" mass="7686">EIGKLCVYHMETYRQKDFKHCTSVTTSNITNLSIHQTSQLEVLAVNKAKLWLELQLYTNACILSNSL</sequence>
<name>A0A0B7BYM2_9EUPU</name>
<gene>
    <name evidence="1" type="primary">ORF217714</name>
</gene>
<protein>
    <submittedName>
        <fullName evidence="1">Uncharacterized protein</fullName>
    </submittedName>
</protein>
<evidence type="ECO:0000313" key="1">
    <source>
        <dbReference type="EMBL" id="CEK98073.1"/>
    </source>
</evidence>